<keyword evidence="2" id="KW-1185">Reference proteome</keyword>
<gene>
    <name evidence="1" type="ORF">AC579_6018</name>
</gene>
<organism evidence="1 2">
    <name type="scientific">Pseudocercospora musae</name>
    <dbReference type="NCBI Taxonomy" id="113226"/>
    <lineage>
        <taxon>Eukaryota</taxon>
        <taxon>Fungi</taxon>
        <taxon>Dikarya</taxon>
        <taxon>Ascomycota</taxon>
        <taxon>Pezizomycotina</taxon>
        <taxon>Dothideomycetes</taxon>
        <taxon>Dothideomycetidae</taxon>
        <taxon>Mycosphaerellales</taxon>
        <taxon>Mycosphaerellaceae</taxon>
        <taxon>Pseudocercospora</taxon>
    </lineage>
</organism>
<dbReference type="EMBL" id="LFZO01000574">
    <property type="protein sequence ID" value="KXT05154.1"/>
    <property type="molecule type" value="Genomic_DNA"/>
</dbReference>
<dbReference type="AlphaFoldDB" id="A0A139HRQ2"/>
<sequence length="67" mass="7921">MLVHRLRHYPRAIIAPQLIQQPAHWKPREDHARIATHLENQVMLTNTKTRFHANYFALDAKRKSAVL</sequence>
<reference evidence="1 2" key="1">
    <citation type="submission" date="2015-07" db="EMBL/GenBank/DDBJ databases">
        <title>Comparative genomics of the Sigatoka disease complex on banana suggests a link between parallel evolutionary changes in Pseudocercospora fijiensis and Pseudocercospora eumusae and increased virulence on the banana host.</title>
        <authorList>
            <person name="Chang T.-C."/>
            <person name="Salvucci A."/>
            <person name="Crous P.W."/>
            <person name="Stergiopoulos I."/>
        </authorList>
    </citation>
    <scope>NUCLEOTIDE SEQUENCE [LARGE SCALE GENOMIC DNA]</scope>
    <source>
        <strain evidence="1 2">CBS 116634</strain>
    </source>
</reference>
<evidence type="ECO:0000313" key="1">
    <source>
        <dbReference type="EMBL" id="KXT05154.1"/>
    </source>
</evidence>
<name>A0A139HRQ2_9PEZI</name>
<comment type="caution">
    <text evidence="1">The sequence shown here is derived from an EMBL/GenBank/DDBJ whole genome shotgun (WGS) entry which is preliminary data.</text>
</comment>
<proteinExistence type="predicted"/>
<evidence type="ECO:0000313" key="2">
    <source>
        <dbReference type="Proteomes" id="UP000073492"/>
    </source>
</evidence>
<protein>
    <submittedName>
        <fullName evidence="1">Uncharacterized protein</fullName>
    </submittedName>
</protein>
<accession>A0A139HRQ2</accession>
<dbReference type="Proteomes" id="UP000073492">
    <property type="component" value="Unassembled WGS sequence"/>
</dbReference>